<feature type="transmembrane region" description="Helical" evidence="8">
    <location>
        <begin position="276"/>
        <end position="295"/>
    </location>
</feature>
<name>A0A653DVC7_CALMS</name>
<feature type="transmembrane region" description="Helical" evidence="8">
    <location>
        <begin position="241"/>
        <end position="261"/>
    </location>
</feature>
<proteinExistence type="inferred from homology"/>
<dbReference type="PANTHER" id="PTHR16950:SF25">
    <property type="entry name" value="ZINC TRANSPORTER SLC39A7"/>
    <property type="match status" value="1"/>
</dbReference>
<feature type="transmembrane region" description="Helical" evidence="8">
    <location>
        <begin position="746"/>
        <end position="767"/>
    </location>
</feature>
<dbReference type="GO" id="GO:0016020">
    <property type="term" value="C:membrane"/>
    <property type="evidence" value="ECO:0007669"/>
    <property type="project" value="UniProtKB-SubCell"/>
</dbReference>
<feature type="transmembrane region" description="Helical" evidence="8">
    <location>
        <begin position="316"/>
        <end position="341"/>
    </location>
</feature>
<keyword evidence="10" id="KW-1185">Reference proteome</keyword>
<dbReference type="InterPro" id="IPR011701">
    <property type="entry name" value="MFS"/>
</dbReference>
<evidence type="ECO:0000313" key="10">
    <source>
        <dbReference type="Proteomes" id="UP000410492"/>
    </source>
</evidence>
<feature type="transmembrane region" description="Helical" evidence="8">
    <location>
        <begin position="64"/>
        <end position="80"/>
    </location>
</feature>
<evidence type="ECO:0008006" key="11">
    <source>
        <dbReference type="Google" id="ProtNLM"/>
    </source>
</evidence>
<evidence type="ECO:0000256" key="1">
    <source>
        <dbReference type="ARBA" id="ARBA00004141"/>
    </source>
</evidence>
<dbReference type="AlphaFoldDB" id="A0A653DVC7"/>
<evidence type="ECO:0000313" key="9">
    <source>
        <dbReference type="EMBL" id="VEN63445.1"/>
    </source>
</evidence>
<reference evidence="9 10" key="1">
    <citation type="submission" date="2019-01" db="EMBL/GenBank/DDBJ databases">
        <authorList>
            <person name="Sayadi A."/>
        </authorList>
    </citation>
    <scope>NUCLEOTIDE SEQUENCE [LARGE SCALE GENOMIC DNA]</scope>
</reference>
<evidence type="ECO:0000256" key="8">
    <source>
        <dbReference type="SAM" id="Phobius"/>
    </source>
</evidence>
<dbReference type="Pfam" id="PF07690">
    <property type="entry name" value="MFS_1"/>
    <property type="match status" value="1"/>
</dbReference>
<keyword evidence="3 8" id="KW-0812">Transmembrane</keyword>
<feature type="transmembrane region" description="Helical" evidence="8">
    <location>
        <begin position="773"/>
        <end position="795"/>
    </location>
</feature>
<feature type="transmembrane region" description="Helical" evidence="8">
    <location>
        <begin position="555"/>
        <end position="575"/>
    </location>
</feature>
<feature type="transmembrane region" description="Helical" evidence="8">
    <location>
        <begin position="395"/>
        <end position="415"/>
    </location>
</feature>
<protein>
    <recommendedName>
        <fullName evidence="11">Major facilitator superfamily (MFS) profile domain-containing protein</fullName>
    </recommendedName>
</protein>
<keyword evidence="4 8" id="KW-1133">Transmembrane helix</keyword>
<dbReference type="Proteomes" id="UP000410492">
    <property type="component" value="Unassembled WGS sequence"/>
</dbReference>
<evidence type="ECO:0000256" key="2">
    <source>
        <dbReference type="ARBA" id="ARBA00022448"/>
    </source>
</evidence>
<feature type="transmembrane region" description="Helical" evidence="8">
    <location>
        <begin position="92"/>
        <end position="108"/>
    </location>
</feature>
<feature type="transmembrane region" description="Helical" evidence="8">
    <location>
        <begin position="611"/>
        <end position="629"/>
    </location>
</feature>
<dbReference type="InterPro" id="IPR036259">
    <property type="entry name" value="MFS_trans_sf"/>
</dbReference>
<evidence type="ECO:0000256" key="7">
    <source>
        <dbReference type="SAM" id="MobiDB-lite"/>
    </source>
</evidence>
<feature type="transmembrane region" description="Helical" evidence="8">
    <location>
        <begin position="154"/>
        <end position="173"/>
    </location>
</feature>
<keyword evidence="5 8" id="KW-0472">Membrane</keyword>
<dbReference type="GO" id="GO:0005385">
    <property type="term" value="F:zinc ion transmembrane transporter activity"/>
    <property type="evidence" value="ECO:0007669"/>
    <property type="project" value="TreeGrafter"/>
</dbReference>
<feature type="transmembrane region" description="Helical" evidence="8">
    <location>
        <begin position="521"/>
        <end position="543"/>
    </location>
</feature>
<feature type="transmembrane region" description="Helical" evidence="8">
    <location>
        <begin position="179"/>
        <end position="197"/>
    </location>
</feature>
<dbReference type="EMBL" id="CAACVG010014642">
    <property type="protein sequence ID" value="VEN63445.1"/>
    <property type="molecule type" value="Genomic_DNA"/>
</dbReference>
<gene>
    <name evidence="9" type="ORF">CALMAC_LOCUS20261</name>
</gene>
<dbReference type="PANTHER" id="PTHR16950">
    <property type="entry name" value="ZINC TRANSPORTER SLC39A7 HISTIDINE-RICH MEMBRANE PROTEIN KE4"/>
    <property type="match status" value="1"/>
</dbReference>
<feature type="transmembrane region" description="Helical" evidence="8">
    <location>
        <begin position="435"/>
        <end position="457"/>
    </location>
</feature>
<evidence type="ECO:0000256" key="3">
    <source>
        <dbReference type="ARBA" id="ARBA00022692"/>
    </source>
</evidence>
<dbReference type="Pfam" id="PF02535">
    <property type="entry name" value="Zip"/>
    <property type="match status" value="1"/>
</dbReference>
<comment type="similarity">
    <text evidence="6">Belongs to the ZIP transporter (TC 2.A.5) family. KE4/Catsup subfamily.</text>
</comment>
<dbReference type="InterPro" id="IPR003689">
    <property type="entry name" value="ZIP"/>
</dbReference>
<feature type="transmembrane region" description="Helical" evidence="8">
    <location>
        <begin position="807"/>
        <end position="828"/>
    </location>
</feature>
<sequence length="831" mass="90776">MTISVIYEQSHRQCCQYYLQLSSTMIPRSSNNVTTRDNHVRIDSRFSVWDAISFACHLSIQTKHVLLLGGSFFGIGLLGSGHLSDQKNKQDVIVGCMLLSLLGNVLGWTASSMWMYTIAKVICVANTAVQTLLKTTVTDLAKSDEESSKVFNKLGALSAIAFLIGIVLGSTVADSPRGIDYVHLLSISNIVVCIGLIKTLPRVASKKTKPVEKDDALPQTPLQQVTSIYENLKKLVTSPRYWDIFTIKLLLDYGFFMYYNTSGLTLRTDYSMSDKYIGFIITGIMVFSVASNLVISKVKARFYPTDPGYLKIWHFTLVQALAYVTLASTSSLPVFIMAMVANACSKTFIDSSLNDLLLTKTEASEKGMVMSSFDNILSVGQVLGPVTAGTASEVFGVRSAFLLSGAFIVVANQIANSKRTRNCGDHVLSKNPTMYHHRTFTFVCLVILVNSLVSVAAQDHHHHGHSHEEPPSFKYSKQANEKFAHEEHHEHIEDHAHDKMHDSEHHSKPSAIKEVLTLQQIWLHAMASTLLISAAPFFILFFVPVDSTDTEQPLLKVLLAFASGGLLGDAFLHLIPHAAMAVDNGEHSHSHSHSHTHSHEGEAHGPHDMSVGLWVLGGILAFLVVEKGVRIIKGSHGHSHQHVKVVEKQVIEKKKVKAKKGDEGVEEEVKEEVKTEVIKEIKVAGYLNLAADFSHNFTDGLAIGSSYLAGNTIGIVTTITILLHEVPHEIGDFAILLQSGVSRKNAMLLQLTTALGAVAGTALSLLAQNSSGAMAATWILPFTAGGFIYIALVSVIPELLDEEKPSVIQTFFQVAAMLAGVGMMVLIAEYE</sequence>
<evidence type="ECO:0000256" key="4">
    <source>
        <dbReference type="ARBA" id="ARBA00022989"/>
    </source>
</evidence>
<organism evidence="9 10">
    <name type="scientific">Callosobruchus maculatus</name>
    <name type="common">Southern cowpea weevil</name>
    <name type="synonym">Pulse bruchid</name>
    <dbReference type="NCBI Taxonomy" id="64391"/>
    <lineage>
        <taxon>Eukaryota</taxon>
        <taxon>Metazoa</taxon>
        <taxon>Ecdysozoa</taxon>
        <taxon>Arthropoda</taxon>
        <taxon>Hexapoda</taxon>
        <taxon>Insecta</taxon>
        <taxon>Pterygota</taxon>
        <taxon>Neoptera</taxon>
        <taxon>Endopterygota</taxon>
        <taxon>Coleoptera</taxon>
        <taxon>Polyphaga</taxon>
        <taxon>Cucujiformia</taxon>
        <taxon>Chrysomeloidea</taxon>
        <taxon>Chrysomelidae</taxon>
        <taxon>Bruchinae</taxon>
        <taxon>Bruchini</taxon>
        <taxon>Callosobruchus</taxon>
    </lineage>
</organism>
<evidence type="ECO:0000256" key="6">
    <source>
        <dbReference type="ARBA" id="ARBA00038485"/>
    </source>
</evidence>
<dbReference type="OrthoDB" id="200954at2759"/>
<dbReference type="SUPFAM" id="SSF103473">
    <property type="entry name" value="MFS general substrate transporter"/>
    <property type="match status" value="1"/>
</dbReference>
<dbReference type="Gene3D" id="1.20.1250.20">
    <property type="entry name" value="MFS general substrate transporter like domains"/>
    <property type="match status" value="1"/>
</dbReference>
<dbReference type="GO" id="GO:0006882">
    <property type="term" value="P:intracellular zinc ion homeostasis"/>
    <property type="evidence" value="ECO:0007669"/>
    <property type="project" value="TreeGrafter"/>
</dbReference>
<comment type="subcellular location">
    <subcellularLocation>
        <location evidence="1">Membrane</location>
        <topology evidence="1">Multi-pass membrane protein</topology>
    </subcellularLocation>
</comment>
<evidence type="ECO:0000256" key="5">
    <source>
        <dbReference type="ARBA" id="ARBA00023136"/>
    </source>
</evidence>
<feature type="region of interest" description="Disordered" evidence="7">
    <location>
        <begin position="584"/>
        <end position="604"/>
    </location>
</feature>
<accession>A0A653DVC7</accession>
<keyword evidence="2" id="KW-0813">Transport</keyword>